<gene>
    <name evidence="15" type="ORF">K7432_003100</name>
</gene>
<evidence type="ECO:0000256" key="8">
    <source>
        <dbReference type="ARBA" id="ARBA00022786"/>
    </source>
</evidence>
<dbReference type="EC" id="2.3.2.27" evidence="3"/>
<keyword evidence="9" id="KW-0862">Zinc</keyword>
<dbReference type="EMBL" id="JASJQH010006966">
    <property type="protein sequence ID" value="KAK9721871.1"/>
    <property type="molecule type" value="Genomic_DNA"/>
</dbReference>
<evidence type="ECO:0000256" key="10">
    <source>
        <dbReference type="ARBA" id="ARBA00022989"/>
    </source>
</evidence>
<comment type="subcellular location">
    <subcellularLocation>
        <location evidence="2">Membrane</location>
        <topology evidence="2">Multi-pass membrane protein</topology>
    </subcellularLocation>
</comment>
<comment type="catalytic activity">
    <reaction evidence="1">
        <text>S-ubiquitinyl-[E2 ubiquitin-conjugating enzyme]-L-cysteine + [acceptor protein]-L-lysine = [E2 ubiquitin-conjugating enzyme]-L-cysteine + N(6)-ubiquitinyl-[acceptor protein]-L-lysine.</text>
        <dbReference type="EC" id="2.3.2.27"/>
    </reaction>
</comment>
<evidence type="ECO:0000256" key="12">
    <source>
        <dbReference type="PROSITE-ProRule" id="PRU00175"/>
    </source>
</evidence>
<dbReference type="PROSITE" id="PS50089">
    <property type="entry name" value="ZF_RING_2"/>
    <property type="match status" value="1"/>
</dbReference>
<dbReference type="SMART" id="SM00184">
    <property type="entry name" value="RING"/>
    <property type="match status" value="1"/>
</dbReference>
<comment type="caution">
    <text evidence="15">The sequence shown here is derived from an EMBL/GenBank/DDBJ whole genome shotgun (WGS) entry which is preliminary data.</text>
</comment>
<keyword evidence="7 12" id="KW-0863">Zinc-finger</keyword>
<dbReference type="SUPFAM" id="SSF57850">
    <property type="entry name" value="RING/U-box"/>
    <property type="match status" value="1"/>
</dbReference>
<dbReference type="Proteomes" id="UP001479436">
    <property type="component" value="Unassembled WGS sequence"/>
</dbReference>
<keyword evidence="4" id="KW-0808">Transferase</keyword>
<evidence type="ECO:0000256" key="7">
    <source>
        <dbReference type="ARBA" id="ARBA00022771"/>
    </source>
</evidence>
<reference evidence="15 16" key="1">
    <citation type="submission" date="2023-04" db="EMBL/GenBank/DDBJ databases">
        <title>Genome of Basidiobolus ranarum AG-B5.</title>
        <authorList>
            <person name="Stajich J.E."/>
            <person name="Carter-House D."/>
            <person name="Gryganskyi A."/>
        </authorList>
    </citation>
    <scope>NUCLEOTIDE SEQUENCE [LARGE SCALE GENOMIC DNA]</scope>
    <source>
        <strain evidence="15 16">AG-B5</strain>
    </source>
</reference>
<sequence length="334" mass="37795">MDLVISSAVSGVFYYAYKYSMGKIGAVLSAKPLEFAQPGDYIKVEGKVTLLHNAKLESHFASGKVLSVMHEITKNHLISKWDRLFLRWVSETDTISRTFRSVPFQLTTSLFPNTPLVNIGEMRPEDIANELPLLTLTTKFSPTSPSQFVDTTVNSQNVKSLGFQTIERALPVGTSLTVVGELSQPVGDDLSEGVLEVIKPRNLKLPFVATRETYGVFIHRQTAVARLLWWVFLGSVSVFGVCIIRRLLPFVYPRFKMWHERRRLQHYLTERKRHDQSLGNIDIDTDLCLICFAKPRNVIILECGHKYTCSECTEKLLDCPLCKGPMRKGIQVDS</sequence>
<keyword evidence="6" id="KW-0479">Metal-binding</keyword>
<evidence type="ECO:0000259" key="14">
    <source>
        <dbReference type="PROSITE" id="PS50089"/>
    </source>
</evidence>
<dbReference type="PANTHER" id="PTHR47568:SF2">
    <property type="entry name" value="E3 UBIQUITIN-PROTEIN LIGASE SP1-RELATED"/>
    <property type="match status" value="1"/>
</dbReference>
<evidence type="ECO:0000313" key="16">
    <source>
        <dbReference type="Proteomes" id="UP001479436"/>
    </source>
</evidence>
<keyword evidence="10 13" id="KW-1133">Transmembrane helix</keyword>
<dbReference type="PANTHER" id="PTHR47568">
    <property type="match status" value="1"/>
</dbReference>
<evidence type="ECO:0000256" key="3">
    <source>
        <dbReference type="ARBA" id="ARBA00012483"/>
    </source>
</evidence>
<evidence type="ECO:0000256" key="11">
    <source>
        <dbReference type="ARBA" id="ARBA00023136"/>
    </source>
</evidence>
<evidence type="ECO:0000256" key="1">
    <source>
        <dbReference type="ARBA" id="ARBA00000900"/>
    </source>
</evidence>
<keyword evidence="8" id="KW-0833">Ubl conjugation pathway</keyword>
<name>A0ABR2W6Q8_9FUNG</name>
<keyword evidence="16" id="KW-1185">Reference proteome</keyword>
<protein>
    <recommendedName>
        <fullName evidence="3">RING-type E3 ubiquitin transferase</fullName>
        <ecNumber evidence="3">2.3.2.27</ecNumber>
    </recommendedName>
</protein>
<feature type="transmembrane region" description="Helical" evidence="13">
    <location>
        <begin position="227"/>
        <end position="248"/>
    </location>
</feature>
<keyword evidence="11 13" id="KW-0472">Membrane</keyword>
<organism evidence="15 16">
    <name type="scientific">Basidiobolus ranarum</name>
    <dbReference type="NCBI Taxonomy" id="34480"/>
    <lineage>
        <taxon>Eukaryota</taxon>
        <taxon>Fungi</taxon>
        <taxon>Fungi incertae sedis</taxon>
        <taxon>Zoopagomycota</taxon>
        <taxon>Entomophthoromycotina</taxon>
        <taxon>Basidiobolomycetes</taxon>
        <taxon>Basidiobolales</taxon>
        <taxon>Basidiobolaceae</taxon>
        <taxon>Basidiobolus</taxon>
    </lineage>
</organism>
<feature type="domain" description="RING-type" evidence="14">
    <location>
        <begin position="288"/>
        <end position="323"/>
    </location>
</feature>
<dbReference type="Gene3D" id="3.30.40.10">
    <property type="entry name" value="Zinc/RING finger domain, C3HC4 (zinc finger)"/>
    <property type="match status" value="1"/>
</dbReference>
<evidence type="ECO:0000256" key="5">
    <source>
        <dbReference type="ARBA" id="ARBA00022692"/>
    </source>
</evidence>
<dbReference type="InterPro" id="IPR044231">
    <property type="entry name" value="SP1/SPL1"/>
</dbReference>
<dbReference type="InterPro" id="IPR001841">
    <property type="entry name" value="Znf_RING"/>
</dbReference>
<evidence type="ECO:0000313" key="15">
    <source>
        <dbReference type="EMBL" id="KAK9721871.1"/>
    </source>
</evidence>
<proteinExistence type="predicted"/>
<evidence type="ECO:0000256" key="13">
    <source>
        <dbReference type="SAM" id="Phobius"/>
    </source>
</evidence>
<evidence type="ECO:0000256" key="4">
    <source>
        <dbReference type="ARBA" id="ARBA00022679"/>
    </source>
</evidence>
<evidence type="ECO:0000256" key="2">
    <source>
        <dbReference type="ARBA" id="ARBA00004141"/>
    </source>
</evidence>
<dbReference type="Pfam" id="PF13920">
    <property type="entry name" value="zf-C3HC4_3"/>
    <property type="match status" value="1"/>
</dbReference>
<dbReference type="InterPro" id="IPR022170">
    <property type="entry name" value="MUL1-like"/>
</dbReference>
<evidence type="ECO:0000256" key="6">
    <source>
        <dbReference type="ARBA" id="ARBA00022723"/>
    </source>
</evidence>
<dbReference type="InterPro" id="IPR013083">
    <property type="entry name" value="Znf_RING/FYVE/PHD"/>
</dbReference>
<evidence type="ECO:0000256" key="9">
    <source>
        <dbReference type="ARBA" id="ARBA00022833"/>
    </source>
</evidence>
<keyword evidence="5 13" id="KW-0812">Transmembrane</keyword>
<accession>A0ABR2W6Q8</accession>
<dbReference type="Pfam" id="PF12483">
    <property type="entry name" value="GIDE"/>
    <property type="match status" value="1"/>
</dbReference>